<reference evidence="1" key="1">
    <citation type="submission" date="2020-08" db="EMBL/GenBank/DDBJ databases">
        <title>Multicomponent nature underlies the extraordinary mechanical properties of spider dragline silk.</title>
        <authorList>
            <person name="Kono N."/>
            <person name="Nakamura H."/>
            <person name="Mori M."/>
            <person name="Yoshida Y."/>
            <person name="Ohtoshi R."/>
            <person name="Malay A.D."/>
            <person name="Moran D.A.P."/>
            <person name="Tomita M."/>
            <person name="Numata K."/>
            <person name="Arakawa K."/>
        </authorList>
    </citation>
    <scope>NUCLEOTIDE SEQUENCE</scope>
</reference>
<dbReference type="Proteomes" id="UP000887013">
    <property type="component" value="Unassembled WGS sequence"/>
</dbReference>
<proteinExistence type="predicted"/>
<protein>
    <submittedName>
        <fullName evidence="1">Uncharacterized protein</fullName>
    </submittedName>
</protein>
<comment type="caution">
    <text evidence="1">The sequence shown here is derived from an EMBL/GenBank/DDBJ whole genome shotgun (WGS) entry which is preliminary data.</text>
</comment>
<evidence type="ECO:0000313" key="2">
    <source>
        <dbReference type="Proteomes" id="UP000887013"/>
    </source>
</evidence>
<sequence length="140" mass="15507">MPVLSHAGMGNPFAMDIQHYINVLKYLKNYLPSAQETSLIEGPVLKWAHNSNLTLSKTSPGAAFRKRNCFPQSRVIYRGSKQVNPISHKHKPLLGVTRCGYQLPHGIFPDTGIPGSVACDNRKLLCQSPEVRVLANGDWV</sequence>
<evidence type="ECO:0000313" key="1">
    <source>
        <dbReference type="EMBL" id="GFT88358.1"/>
    </source>
</evidence>
<name>A0A8X6PXD6_NEPPI</name>
<gene>
    <name evidence="1" type="ORF">NPIL_646111</name>
</gene>
<dbReference type="AlphaFoldDB" id="A0A8X6PXD6"/>
<keyword evidence="2" id="KW-1185">Reference proteome</keyword>
<dbReference type="EMBL" id="BMAW01024562">
    <property type="protein sequence ID" value="GFT88358.1"/>
    <property type="molecule type" value="Genomic_DNA"/>
</dbReference>
<accession>A0A8X6PXD6</accession>
<organism evidence="1 2">
    <name type="scientific">Nephila pilipes</name>
    <name type="common">Giant wood spider</name>
    <name type="synonym">Nephila maculata</name>
    <dbReference type="NCBI Taxonomy" id="299642"/>
    <lineage>
        <taxon>Eukaryota</taxon>
        <taxon>Metazoa</taxon>
        <taxon>Ecdysozoa</taxon>
        <taxon>Arthropoda</taxon>
        <taxon>Chelicerata</taxon>
        <taxon>Arachnida</taxon>
        <taxon>Araneae</taxon>
        <taxon>Araneomorphae</taxon>
        <taxon>Entelegynae</taxon>
        <taxon>Araneoidea</taxon>
        <taxon>Nephilidae</taxon>
        <taxon>Nephila</taxon>
    </lineage>
</organism>